<feature type="domain" description="XdhC- CoxI" evidence="1">
    <location>
        <begin position="15"/>
        <end position="82"/>
    </location>
</feature>
<dbReference type="InterPro" id="IPR036291">
    <property type="entry name" value="NAD(P)-bd_dom_sf"/>
</dbReference>
<dbReference type="AlphaFoldDB" id="A0A2N5X2U9"/>
<organism evidence="3 4">
    <name type="scientific">Pseudohalioglobus lutimaris</name>
    <dbReference type="NCBI Taxonomy" id="1737061"/>
    <lineage>
        <taxon>Bacteria</taxon>
        <taxon>Pseudomonadati</taxon>
        <taxon>Pseudomonadota</taxon>
        <taxon>Gammaproteobacteria</taxon>
        <taxon>Cellvibrionales</taxon>
        <taxon>Halieaceae</taxon>
        <taxon>Pseudohalioglobus</taxon>
    </lineage>
</organism>
<dbReference type="PANTHER" id="PTHR30388">
    <property type="entry name" value="ALDEHYDE OXIDOREDUCTASE MOLYBDENUM COFACTOR ASSEMBLY PROTEIN"/>
    <property type="match status" value="1"/>
</dbReference>
<dbReference type="OrthoDB" id="9815497at2"/>
<dbReference type="EMBL" id="PKUS01000011">
    <property type="protein sequence ID" value="PLW68813.1"/>
    <property type="molecule type" value="Genomic_DNA"/>
</dbReference>
<dbReference type="RefSeq" id="WP_101518076.1">
    <property type="nucleotide sequence ID" value="NZ_PKUS01000011.1"/>
</dbReference>
<dbReference type="SUPFAM" id="SSF51735">
    <property type="entry name" value="NAD(P)-binding Rossmann-fold domains"/>
    <property type="match status" value="1"/>
</dbReference>
<dbReference type="Pfam" id="PF02625">
    <property type="entry name" value="XdhC_CoxI"/>
    <property type="match status" value="1"/>
</dbReference>
<keyword evidence="4" id="KW-1185">Reference proteome</keyword>
<reference evidence="3 4" key="1">
    <citation type="submission" date="2018-01" db="EMBL/GenBank/DDBJ databases">
        <title>The draft genome sequence of Halioglobus lutimaris HF004.</title>
        <authorList>
            <person name="Du Z.-J."/>
            <person name="Shi M.-J."/>
        </authorList>
    </citation>
    <scope>NUCLEOTIDE SEQUENCE [LARGE SCALE GENOMIC DNA]</scope>
    <source>
        <strain evidence="3 4">HF004</strain>
    </source>
</reference>
<evidence type="ECO:0008006" key="5">
    <source>
        <dbReference type="Google" id="ProtNLM"/>
    </source>
</evidence>
<evidence type="ECO:0000259" key="2">
    <source>
        <dbReference type="Pfam" id="PF13478"/>
    </source>
</evidence>
<name>A0A2N5X2U9_9GAMM</name>
<evidence type="ECO:0000313" key="4">
    <source>
        <dbReference type="Proteomes" id="UP000235005"/>
    </source>
</evidence>
<dbReference type="PANTHER" id="PTHR30388:SF4">
    <property type="entry name" value="MOLYBDENUM COFACTOR INSERTION CHAPERONE PAOD"/>
    <property type="match status" value="1"/>
</dbReference>
<sequence length="315" mass="34235">MHTQDQAVLQQALTWCQSNQTAWLCTIVETIGASPRPRGSMLVCNAQGHTAGSLSGGCVEEDLVARLGNGEIDTSCPQLLDYGVTAEENERFGLPCGGRLRILVQALVQSDSNWLEQASAAVSERRCLLRTVSIKSGETRVKSVGRYTELSVTQDTLSQCFGPQMRMLLVGAGQLAQSLAELALAMDYQVMVTDPRPEVLAQWPGPEVELIQGMPDDVVLAHAADRFAIVITLTHDPRIDDMALMEALATEAWYVGALGSQRTTDKRLQRLRALDVAEAHIERLHAPVGLPIGSKTPLEIAVAIMAEITGLRRNR</sequence>
<gene>
    <name evidence="3" type="ORF">C0039_11115</name>
</gene>
<dbReference type="InterPro" id="IPR052698">
    <property type="entry name" value="MoCofactor_Util/Proc"/>
</dbReference>
<evidence type="ECO:0000313" key="3">
    <source>
        <dbReference type="EMBL" id="PLW68813.1"/>
    </source>
</evidence>
<dbReference type="Gene3D" id="3.40.50.720">
    <property type="entry name" value="NAD(P)-binding Rossmann-like Domain"/>
    <property type="match status" value="1"/>
</dbReference>
<dbReference type="Pfam" id="PF13478">
    <property type="entry name" value="XdhC_C"/>
    <property type="match status" value="1"/>
</dbReference>
<evidence type="ECO:0000259" key="1">
    <source>
        <dbReference type="Pfam" id="PF02625"/>
    </source>
</evidence>
<dbReference type="InterPro" id="IPR027051">
    <property type="entry name" value="XdhC_Rossmann_dom"/>
</dbReference>
<proteinExistence type="predicted"/>
<dbReference type="Proteomes" id="UP000235005">
    <property type="component" value="Unassembled WGS sequence"/>
</dbReference>
<protein>
    <recommendedName>
        <fullName evidence="5">XdhC family protein</fullName>
    </recommendedName>
</protein>
<dbReference type="InterPro" id="IPR003777">
    <property type="entry name" value="XdhC_CoxI"/>
</dbReference>
<accession>A0A2N5X2U9</accession>
<comment type="caution">
    <text evidence="3">The sequence shown here is derived from an EMBL/GenBank/DDBJ whole genome shotgun (WGS) entry which is preliminary data.</text>
</comment>
<feature type="domain" description="XdhC Rossmann" evidence="2">
    <location>
        <begin position="167"/>
        <end position="308"/>
    </location>
</feature>